<dbReference type="GO" id="GO:0055085">
    <property type="term" value="P:transmembrane transport"/>
    <property type="evidence" value="ECO:0007669"/>
    <property type="project" value="InterPro"/>
</dbReference>
<dbReference type="AlphaFoldDB" id="A0A7S0CQQ3"/>
<keyword evidence="5 6" id="KW-0472">Membrane</keyword>
<evidence type="ECO:0000256" key="2">
    <source>
        <dbReference type="ARBA" id="ARBA00022448"/>
    </source>
</evidence>
<keyword evidence="4" id="KW-0677">Repeat</keyword>
<evidence type="ECO:0000256" key="5">
    <source>
        <dbReference type="ARBA" id="ARBA00023136"/>
    </source>
</evidence>
<dbReference type="PROSITE" id="PS50920">
    <property type="entry name" value="SOLCAR"/>
    <property type="match status" value="3"/>
</dbReference>
<evidence type="ECO:0008006" key="9">
    <source>
        <dbReference type="Google" id="ProtNLM"/>
    </source>
</evidence>
<feature type="repeat" description="Solcar" evidence="6">
    <location>
        <begin position="196"/>
        <end position="283"/>
    </location>
</feature>
<accession>A0A7S0CQQ3</accession>
<dbReference type="PRINTS" id="PR00926">
    <property type="entry name" value="MITOCARRIER"/>
</dbReference>
<dbReference type="GO" id="GO:0016020">
    <property type="term" value="C:membrane"/>
    <property type="evidence" value="ECO:0007669"/>
    <property type="project" value="UniProtKB-SubCell"/>
</dbReference>
<keyword evidence="2 7" id="KW-0813">Transport</keyword>
<evidence type="ECO:0000256" key="4">
    <source>
        <dbReference type="ARBA" id="ARBA00022737"/>
    </source>
</evidence>
<evidence type="ECO:0000256" key="3">
    <source>
        <dbReference type="ARBA" id="ARBA00022692"/>
    </source>
</evidence>
<evidence type="ECO:0000256" key="1">
    <source>
        <dbReference type="ARBA" id="ARBA00004141"/>
    </source>
</evidence>
<dbReference type="PANTHER" id="PTHR24089">
    <property type="entry name" value="SOLUTE CARRIER FAMILY 25"/>
    <property type="match status" value="1"/>
</dbReference>
<keyword evidence="3 6" id="KW-0812">Transmembrane</keyword>
<dbReference type="SUPFAM" id="SSF103506">
    <property type="entry name" value="Mitochondrial carrier"/>
    <property type="match status" value="1"/>
</dbReference>
<comment type="subcellular location">
    <subcellularLocation>
        <location evidence="1">Membrane</location>
        <topology evidence="1">Multi-pass membrane protein</topology>
    </subcellularLocation>
</comment>
<comment type="similarity">
    <text evidence="7">Belongs to the mitochondrial carrier (TC 2.A.29) family.</text>
</comment>
<protein>
    <recommendedName>
        <fullName evidence="9">Mitochondrial carrier protein</fullName>
    </recommendedName>
</protein>
<evidence type="ECO:0000256" key="7">
    <source>
        <dbReference type="RuleBase" id="RU000488"/>
    </source>
</evidence>
<feature type="repeat" description="Solcar" evidence="6">
    <location>
        <begin position="7"/>
        <end position="90"/>
    </location>
</feature>
<dbReference type="InterPro" id="IPR023395">
    <property type="entry name" value="MCP_dom_sf"/>
</dbReference>
<proteinExistence type="inferred from homology"/>
<dbReference type="Pfam" id="PF00153">
    <property type="entry name" value="Mito_carr"/>
    <property type="match status" value="3"/>
</dbReference>
<name>A0A7S0CQQ3_9EUKA</name>
<evidence type="ECO:0000256" key="6">
    <source>
        <dbReference type="PROSITE-ProRule" id="PRU00282"/>
    </source>
</evidence>
<feature type="repeat" description="Solcar" evidence="6">
    <location>
        <begin position="100"/>
        <end position="187"/>
    </location>
</feature>
<reference evidence="8" key="1">
    <citation type="submission" date="2021-01" db="EMBL/GenBank/DDBJ databases">
        <authorList>
            <person name="Corre E."/>
            <person name="Pelletier E."/>
            <person name="Niang G."/>
            <person name="Scheremetjew M."/>
            <person name="Finn R."/>
            <person name="Kale V."/>
            <person name="Holt S."/>
            <person name="Cochrane G."/>
            <person name="Meng A."/>
            <person name="Brown T."/>
            <person name="Cohen L."/>
        </authorList>
    </citation>
    <scope>NUCLEOTIDE SEQUENCE</scope>
    <source>
        <strain evidence="8">CCMP2058</strain>
    </source>
</reference>
<organism evidence="8">
    <name type="scientific">Amorphochlora amoebiformis</name>
    <dbReference type="NCBI Taxonomy" id="1561963"/>
    <lineage>
        <taxon>Eukaryota</taxon>
        <taxon>Sar</taxon>
        <taxon>Rhizaria</taxon>
        <taxon>Cercozoa</taxon>
        <taxon>Chlorarachniophyceae</taxon>
        <taxon>Amorphochlora</taxon>
    </lineage>
</organism>
<dbReference type="InterPro" id="IPR018108">
    <property type="entry name" value="MCP_transmembrane"/>
</dbReference>
<dbReference type="Gene3D" id="1.50.40.10">
    <property type="entry name" value="Mitochondrial carrier domain"/>
    <property type="match status" value="1"/>
</dbReference>
<gene>
    <name evidence="8" type="ORF">LAMO00422_LOCUS1435</name>
</gene>
<dbReference type="EMBL" id="HBEM01001996">
    <property type="protein sequence ID" value="CAD8430937.1"/>
    <property type="molecule type" value="Transcribed_RNA"/>
</dbReference>
<sequence length="286" mass="31233">MKKDLTVPPLAKMVAGGSAGIIAKTVVSPLERARILAQTGESSLGAVSTIVQIVREEGMSGLWRGNTVNCLRVFPAKAVLFSANDMWKSNFRWVLGRETLPTGVGFLSGSLAGMTASLSTYPLDYARTRLSGTFARNTRSSGMVSVIVSTVNAEGIAGLYKGIVPSLWGALPYEGIKFGCYDVLSSLVNTRGTDETSLFSKFTCGAISGTVAGFVMYPNDTVRKLLQMQDRSNMKYKSSFDCYMTVIREEGVRRLYRGVGPYLSRMVPNAAIQFGVYESFKQYYFR</sequence>
<dbReference type="InterPro" id="IPR002067">
    <property type="entry name" value="MCP"/>
</dbReference>
<evidence type="ECO:0000313" key="8">
    <source>
        <dbReference type="EMBL" id="CAD8430937.1"/>
    </source>
</evidence>